<dbReference type="AlphaFoldDB" id="A0A3D8YIK2"/>
<protein>
    <submittedName>
        <fullName evidence="5">SdiA-regulated family protein</fullName>
    </submittedName>
</protein>
<gene>
    <name evidence="5" type="ORF">DSL64_00645</name>
</gene>
<proteinExistence type="inferred from homology"/>
<reference evidence="5 6" key="1">
    <citation type="submission" date="2018-07" db="EMBL/GenBank/DDBJ databases">
        <title>Dyadobacter roseus sp. nov., isolated from rose rhizosphere soil.</title>
        <authorList>
            <person name="Chen L."/>
        </authorList>
    </citation>
    <scope>NUCLEOTIDE SEQUENCE [LARGE SCALE GENOMIC DNA]</scope>
    <source>
        <strain evidence="5 6">RS19</strain>
    </source>
</reference>
<dbReference type="Proteomes" id="UP000256373">
    <property type="component" value="Unassembled WGS sequence"/>
</dbReference>
<comment type="subcellular location">
    <subcellularLocation>
        <location evidence="1">Cell membrane</location>
    </subcellularLocation>
</comment>
<dbReference type="EMBL" id="QNUL01000001">
    <property type="protein sequence ID" value="REA64517.1"/>
    <property type="molecule type" value="Genomic_DNA"/>
</dbReference>
<accession>A0A3D8YIK2</accession>
<name>A0A3D8YIK2_9BACT</name>
<comment type="caution">
    <text evidence="5">The sequence shown here is derived from an EMBL/GenBank/DDBJ whole genome shotgun (WGS) entry which is preliminary data.</text>
</comment>
<dbReference type="SUPFAM" id="SSF101898">
    <property type="entry name" value="NHL repeat"/>
    <property type="match status" value="1"/>
</dbReference>
<dbReference type="Gene3D" id="2.120.10.30">
    <property type="entry name" value="TolB, C-terminal domain"/>
    <property type="match status" value="1"/>
</dbReference>
<organism evidence="5 6">
    <name type="scientific">Dyadobacter luteus</name>
    <dbReference type="NCBI Taxonomy" id="2259619"/>
    <lineage>
        <taxon>Bacteria</taxon>
        <taxon>Pseudomonadati</taxon>
        <taxon>Bacteroidota</taxon>
        <taxon>Cytophagia</taxon>
        <taxon>Cytophagales</taxon>
        <taxon>Spirosomataceae</taxon>
        <taxon>Dyadobacter</taxon>
    </lineage>
</organism>
<dbReference type="GO" id="GO:0005886">
    <property type="term" value="C:plasma membrane"/>
    <property type="evidence" value="ECO:0007669"/>
    <property type="project" value="UniProtKB-SubCell"/>
</dbReference>
<comment type="similarity">
    <text evidence="2">Belongs to the YjiK family.</text>
</comment>
<sequence length="241" mass="26942">MPESLFEISGISFNKGNADTIYAIQDEDGKVFRLAWGVKVQKHTKFAKKGDFEDISIVNDKVVVLKSNGVLYSFPLSETAFEEAENVQEFKKLLPKGEYEGMYADEQTGNIYVLCKNCADTDSKIKVPGYIINLNTPDRVQTFGIEVDQIKAITGKVERGFRPSALARNPMNNNWYIVSAVNKMLVITDDKWNVKNVVALSSNTFTQPEGIAFDKNGNMYISNEGDDLADGNILKFKRNGN</sequence>
<dbReference type="InterPro" id="IPR009722">
    <property type="entry name" value="YjiK/CarP"/>
</dbReference>
<evidence type="ECO:0000256" key="2">
    <source>
        <dbReference type="ARBA" id="ARBA00009852"/>
    </source>
</evidence>
<evidence type="ECO:0000256" key="3">
    <source>
        <dbReference type="ARBA" id="ARBA00022475"/>
    </source>
</evidence>
<keyword evidence="4" id="KW-0472">Membrane</keyword>
<dbReference type="Pfam" id="PF06977">
    <property type="entry name" value="SdiA-regulated"/>
    <property type="match status" value="1"/>
</dbReference>
<evidence type="ECO:0000256" key="4">
    <source>
        <dbReference type="ARBA" id="ARBA00023136"/>
    </source>
</evidence>
<evidence type="ECO:0000313" key="6">
    <source>
        <dbReference type="Proteomes" id="UP000256373"/>
    </source>
</evidence>
<keyword evidence="3" id="KW-1003">Cell membrane</keyword>
<evidence type="ECO:0000256" key="1">
    <source>
        <dbReference type="ARBA" id="ARBA00004236"/>
    </source>
</evidence>
<dbReference type="OrthoDB" id="5292493at2"/>
<evidence type="ECO:0000313" key="5">
    <source>
        <dbReference type="EMBL" id="REA64517.1"/>
    </source>
</evidence>
<keyword evidence="6" id="KW-1185">Reference proteome</keyword>
<dbReference type="InterPro" id="IPR011042">
    <property type="entry name" value="6-blade_b-propeller_TolB-like"/>
</dbReference>